<gene>
    <name evidence="1" type="ORF">GEV33_001392</name>
</gene>
<dbReference type="Gene3D" id="1.20.120.20">
    <property type="entry name" value="Apolipoprotein"/>
    <property type="match status" value="1"/>
</dbReference>
<evidence type="ECO:0000313" key="2">
    <source>
        <dbReference type="Proteomes" id="UP000719412"/>
    </source>
</evidence>
<keyword evidence="2" id="KW-1185">Reference proteome</keyword>
<dbReference type="AlphaFoldDB" id="A0A8J6HV40"/>
<dbReference type="Proteomes" id="UP000719412">
    <property type="component" value="Unassembled WGS sequence"/>
</dbReference>
<protein>
    <submittedName>
        <fullName evidence="1">Uncharacterized protein</fullName>
    </submittedName>
</protein>
<proteinExistence type="predicted"/>
<dbReference type="EMBL" id="JABDTM020008008">
    <property type="protein sequence ID" value="KAH0821399.1"/>
    <property type="molecule type" value="Genomic_DNA"/>
</dbReference>
<comment type="caution">
    <text evidence="1">The sequence shown here is derived from an EMBL/GenBank/DDBJ whole genome shotgun (WGS) entry which is preliminary data.</text>
</comment>
<name>A0A8J6HV40_TENMO</name>
<organism evidence="1 2">
    <name type="scientific">Tenebrio molitor</name>
    <name type="common">Yellow mealworm beetle</name>
    <dbReference type="NCBI Taxonomy" id="7067"/>
    <lineage>
        <taxon>Eukaryota</taxon>
        <taxon>Metazoa</taxon>
        <taxon>Ecdysozoa</taxon>
        <taxon>Arthropoda</taxon>
        <taxon>Hexapoda</taxon>
        <taxon>Insecta</taxon>
        <taxon>Pterygota</taxon>
        <taxon>Neoptera</taxon>
        <taxon>Endopterygota</taxon>
        <taxon>Coleoptera</taxon>
        <taxon>Polyphaga</taxon>
        <taxon>Cucujiformia</taxon>
        <taxon>Tenebrionidae</taxon>
        <taxon>Tenebrio</taxon>
    </lineage>
</organism>
<evidence type="ECO:0000313" key="1">
    <source>
        <dbReference type="EMBL" id="KAH0821399.1"/>
    </source>
</evidence>
<sequence>MYSSLRKLFGRSKKEEVTQAADEQVNKTEDVIEDGVNKTSQFYRQTEEDVKDVAKGAATKLDEDLSKTGENIDNKLHETGAAVDKKVQEGKEAAEATRKQLEEGMQNVGKAVECKLRDTMDGIQNVEKGLERSERRCRSKG</sequence>
<reference evidence="1" key="2">
    <citation type="submission" date="2021-08" db="EMBL/GenBank/DDBJ databases">
        <authorList>
            <person name="Eriksson T."/>
        </authorList>
    </citation>
    <scope>NUCLEOTIDE SEQUENCE</scope>
    <source>
        <strain evidence="1">Stoneville</strain>
        <tissue evidence="1">Whole head</tissue>
    </source>
</reference>
<reference evidence="1" key="1">
    <citation type="journal article" date="2020" name="J Insects Food Feed">
        <title>The yellow mealworm (Tenebrio molitor) genome: a resource for the emerging insects as food and feed industry.</title>
        <authorList>
            <person name="Eriksson T."/>
            <person name="Andere A."/>
            <person name="Kelstrup H."/>
            <person name="Emery V."/>
            <person name="Picard C."/>
        </authorList>
    </citation>
    <scope>NUCLEOTIDE SEQUENCE</scope>
    <source>
        <strain evidence="1">Stoneville</strain>
        <tissue evidence="1">Whole head</tissue>
    </source>
</reference>
<accession>A0A8J6HV40</accession>